<dbReference type="EMBL" id="JAKCXM010000186">
    <property type="protein sequence ID" value="KAJ0399346.1"/>
    <property type="molecule type" value="Genomic_DNA"/>
</dbReference>
<keyword evidence="1" id="KW-1133">Transmembrane helix</keyword>
<evidence type="ECO:0000313" key="2">
    <source>
        <dbReference type="EMBL" id="KAJ0399346.1"/>
    </source>
</evidence>
<feature type="transmembrane region" description="Helical" evidence="1">
    <location>
        <begin position="73"/>
        <end position="96"/>
    </location>
</feature>
<dbReference type="Proteomes" id="UP001209570">
    <property type="component" value="Unassembled WGS sequence"/>
</dbReference>
<feature type="transmembrane region" description="Helical" evidence="1">
    <location>
        <begin position="42"/>
        <end position="61"/>
    </location>
</feature>
<feature type="transmembrane region" description="Helical" evidence="1">
    <location>
        <begin position="131"/>
        <end position="152"/>
    </location>
</feature>
<evidence type="ECO:0008006" key="4">
    <source>
        <dbReference type="Google" id="ProtNLM"/>
    </source>
</evidence>
<feature type="transmembrane region" description="Helical" evidence="1">
    <location>
        <begin position="172"/>
        <end position="191"/>
    </location>
</feature>
<name>A0AAD5LFQ1_PYTIN</name>
<keyword evidence="1" id="KW-0472">Membrane</keyword>
<accession>A0AAD5LFQ1</accession>
<dbReference type="AlphaFoldDB" id="A0AAD5LFQ1"/>
<evidence type="ECO:0000313" key="3">
    <source>
        <dbReference type="Proteomes" id="UP001209570"/>
    </source>
</evidence>
<protein>
    <recommendedName>
        <fullName evidence="4">Transmembrane protein</fullName>
    </recommendedName>
</protein>
<feature type="transmembrane region" description="Helical" evidence="1">
    <location>
        <begin position="16"/>
        <end position="35"/>
    </location>
</feature>
<keyword evidence="3" id="KW-1185">Reference proteome</keyword>
<evidence type="ECO:0000256" key="1">
    <source>
        <dbReference type="SAM" id="Phobius"/>
    </source>
</evidence>
<sequence length="257" mass="28664">MASHAQELVNASHRPFYWIFAGVGVVLLFYSSGYARKYRTTAAFVLPPFISICTIFDNSIMATTGLHDRSRTAVRAMLAFHACVVPLILVVCYELAYLVHKQKSVNFCGISFESGHRRILGRNALSTCQRFAVWLIGLALLVLNLITAYRWSDEDVEIQSLYELHGGSTTHAVLSVLPALVLVALSLYIGLQLWNYGTFYSYMVHATCFNPWIWMLVGSASLLAGYLMPTSVYALTSNAGELVMLATIVRMFREPES</sequence>
<reference evidence="2" key="1">
    <citation type="submission" date="2021-12" db="EMBL/GenBank/DDBJ databases">
        <title>Prjna785345.</title>
        <authorList>
            <person name="Rujirawat T."/>
            <person name="Krajaejun T."/>
        </authorList>
    </citation>
    <scope>NUCLEOTIDE SEQUENCE</scope>
    <source>
        <strain evidence="2">Pi057C3</strain>
    </source>
</reference>
<feature type="transmembrane region" description="Helical" evidence="1">
    <location>
        <begin position="203"/>
        <end position="226"/>
    </location>
</feature>
<keyword evidence="1" id="KW-0812">Transmembrane</keyword>
<proteinExistence type="predicted"/>
<comment type="caution">
    <text evidence="2">The sequence shown here is derived from an EMBL/GenBank/DDBJ whole genome shotgun (WGS) entry which is preliminary data.</text>
</comment>
<organism evidence="2 3">
    <name type="scientific">Pythium insidiosum</name>
    <name type="common">Pythiosis disease agent</name>
    <dbReference type="NCBI Taxonomy" id="114742"/>
    <lineage>
        <taxon>Eukaryota</taxon>
        <taxon>Sar</taxon>
        <taxon>Stramenopiles</taxon>
        <taxon>Oomycota</taxon>
        <taxon>Peronosporomycetes</taxon>
        <taxon>Pythiales</taxon>
        <taxon>Pythiaceae</taxon>
        <taxon>Pythium</taxon>
    </lineage>
</organism>
<gene>
    <name evidence="2" type="ORF">P43SY_001535</name>
</gene>